<dbReference type="FunFam" id="1.10.1200.10:FF:000007">
    <property type="entry name" value="Probable polyketide synthase pks17"/>
    <property type="match status" value="1"/>
</dbReference>
<keyword evidence="3" id="KW-0808">Transferase</keyword>
<feature type="region of interest" description="Disordered" evidence="5">
    <location>
        <begin position="310"/>
        <end position="333"/>
    </location>
</feature>
<evidence type="ECO:0000256" key="2">
    <source>
        <dbReference type="ARBA" id="ARBA00022553"/>
    </source>
</evidence>
<dbReference type="STRING" id="1003195.SCATT_35710"/>
<evidence type="ECO:0000256" key="3">
    <source>
        <dbReference type="ARBA" id="ARBA00022679"/>
    </source>
</evidence>
<dbReference type="CDD" id="cd08956">
    <property type="entry name" value="KR_3_FAS_SDR_x"/>
    <property type="match status" value="1"/>
</dbReference>
<dbReference type="InterPro" id="IPR057326">
    <property type="entry name" value="KR_dom"/>
</dbReference>
<evidence type="ECO:0000256" key="5">
    <source>
        <dbReference type="SAM" id="MobiDB-lite"/>
    </source>
</evidence>
<dbReference type="SMART" id="SM01294">
    <property type="entry name" value="PKS_PP_betabranch"/>
    <property type="match status" value="1"/>
</dbReference>
<dbReference type="Gene3D" id="3.40.50.720">
    <property type="entry name" value="NAD(P)-binding Rossmann-like Domain"/>
    <property type="match status" value="1"/>
</dbReference>
<dbReference type="InterPro" id="IPR036736">
    <property type="entry name" value="ACP-like_sf"/>
</dbReference>
<dbReference type="HOGENOM" id="CLU_000022_54_1_11"/>
<dbReference type="PROSITE" id="PS50075">
    <property type="entry name" value="CARRIER"/>
    <property type="match status" value="1"/>
</dbReference>
<protein>
    <recommendedName>
        <fullName evidence="6">Carrier domain-containing protein</fullName>
    </recommendedName>
</protein>
<keyword evidence="1" id="KW-0596">Phosphopantetheine</keyword>
<dbReference type="InterPro" id="IPR020806">
    <property type="entry name" value="PKS_PP-bd"/>
</dbReference>
<dbReference type="SMART" id="SM00822">
    <property type="entry name" value="PKS_KR"/>
    <property type="match status" value="1"/>
</dbReference>
<keyword evidence="4" id="KW-0511">Multifunctional enzyme</keyword>
<dbReference type="EMBL" id="CP003219">
    <property type="protein sequence ID" value="AEW95942.1"/>
    <property type="molecule type" value="Genomic_DNA"/>
</dbReference>
<feature type="compositionally biased region" description="Low complexity" evidence="5">
    <location>
        <begin position="319"/>
        <end position="331"/>
    </location>
</feature>
<dbReference type="InterPro" id="IPR009081">
    <property type="entry name" value="PP-bd_ACP"/>
</dbReference>
<dbReference type="Pfam" id="PF22953">
    <property type="entry name" value="SpnB_Rossmann"/>
    <property type="match status" value="1"/>
</dbReference>
<keyword evidence="2" id="KW-0597">Phosphoprotein</keyword>
<feature type="domain" description="Carrier" evidence="6">
    <location>
        <begin position="350"/>
        <end position="425"/>
    </location>
</feature>
<dbReference type="PANTHER" id="PTHR43775:SF51">
    <property type="entry name" value="INACTIVE PHENOLPHTHIOCEROL SYNTHESIS POLYKETIDE SYNTHASE TYPE I PKS1-RELATED"/>
    <property type="match status" value="1"/>
</dbReference>
<accession>G8WX37</accession>
<evidence type="ECO:0000259" key="6">
    <source>
        <dbReference type="PROSITE" id="PS50075"/>
    </source>
</evidence>
<dbReference type="KEGG" id="scy:SCATT_35710"/>
<dbReference type="GO" id="GO:0017000">
    <property type="term" value="P:antibiotic biosynthetic process"/>
    <property type="evidence" value="ECO:0007669"/>
    <property type="project" value="UniProtKB-ARBA"/>
</dbReference>
<evidence type="ECO:0000313" key="8">
    <source>
        <dbReference type="Proteomes" id="UP000007842"/>
    </source>
</evidence>
<dbReference type="SMART" id="SM00823">
    <property type="entry name" value="PKS_PP"/>
    <property type="match status" value="1"/>
</dbReference>
<dbReference type="Proteomes" id="UP000007842">
    <property type="component" value="Chromosome"/>
</dbReference>
<evidence type="ECO:0000313" key="7">
    <source>
        <dbReference type="EMBL" id="AEW95942.1"/>
    </source>
</evidence>
<dbReference type="GO" id="GO:0004312">
    <property type="term" value="F:fatty acid synthase activity"/>
    <property type="evidence" value="ECO:0007669"/>
    <property type="project" value="TreeGrafter"/>
</dbReference>
<dbReference type="InterPro" id="IPR050091">
    <property type="entry name" value="PKS_NRPS_Biosynth_Enz"/>
</dbReference>
<dbReference type="GO" id="GO:0006633">
    <property type="term" value="P:fatty acid biosynthetic process"/>
    <property type="evidence" value="ECO:0007669"/>
    <property type="project" value="TreeGrafter"/>
</dbReference>
<dbReference type="AlphaFoldDB" id="G8WX37"/>
<dbReference type="InterPro" id="IPR036291">
    <property type="entry name" value="NAD(P)-bd_dom_sf"/>
</dbReference>
<dbReference type="GO" id="GO:0031177">
    <property type="term" value="F:phosphopantetheine binding"/>
    <property type="evidence" value="ECO:0007669"/>
    <property type="project" value="InterPro"/>
</dbReference>
<dbReference type="SUPFAM" id="SSF47336">
    <property type="entry name" value="ACP-like"/>
    <property type="match status" value="1"/>
</dbReference>
<name>G8WX37_STREN</name>
<dbReference type="InterPro" id="IPR055123">
    <property type="entry name" value="SpnB-like_Rossmann"/>
</dbReference>
<dbReference type="Pfam" id="PF00550">
    <property type="entry name" value="PP-binding"/>
    <property type="match status" value="1"/>
</dbReference>
<evidence type="ECO:0000256" key="4">
    <source>
        <dbReference type="ARBA" id="ARBA00023268"/>
    </source>
</evidence>
<organism evidence="7 8">
    <name type="scientific">Streptantibioticus cattleyicolor (strain ATCC 35852 / DSM 46488 / JCM 4925 / NBRC 14057 / NRRL 8057)</name>
    <name type="common">Streptomyces cattleya</name>
    <dbReference type="NCBI Taxonomy" id="1003195"/>
    <lineage>
        <taxon>Bacteria</taxon>
        <taxon>Bacillati</taxon>
        <taxon>Actinomycetota</taxon>
        <taxon>Actinomycetes</taxon>
        <taxon>Kitasatosporales</taxon>
        <taxon>Streptomycetaceae</taxon>
        <taxon>Streptantibioticus</taxon>
    </lineage>
</organism>
<dbReference type="PANTHER" id="PTHR43775">
    <property type="entry name" value="FATTY ACID SYNTHASE"/>
    <property type="match status" value="1"/>
</dbReference>
<evidence type="ECO:0000256" key="1">
    <source>
        <dbReference type="ARBA" id="ARBA00022450"/>
    </source>
</evidence>
<dbReference type="SUPFAM" id="SSF51735">
    <property type="entry name" value="NAD(P)-binding Rossmann-fold domains"/>
    <property type="match status" value="2"/>
</dbReference>
<keyword evidence="8" id="KW-1185">Reference proteome</keyword>
<dbReference type="InterPro" id="IPR013968">
    <property type="entry name" value="PKS_KR"/>
</dbReference>
<proteinExistence type="predicted"/>
<dbReference type="Pfam" id="PF08659">
    <property type="entry name" value="KR"/>
    <property type="match status" value="1"/>
</dbReference>
<dbReference type="PATRIC" id="fig|1003195.29.peg.3565"/>
<gene>
    <name evidence="7" type="ordered locus">SCATT_35710</name>
</gene>
<dbReference type="Gene3D" id="1.10.1200.10">
    <property type="entry name" value="ACP-like"/>
    <property type="match status" value="1"/>
</dbReference>
<reference evidence="8" key="1">
    <citation type="submission" date="2011-12" db="EMBL/GenBank/DDBJ databases">
        <title>Complete genome sequence of Streptomyces cattleya strain DSM 46488.</title>
        <authorList>
            <person name="Ou H.-Y."/>
            <person name="Li P."/>
            <person name="Zhao C."/>
            <person name="O'Hagan D."/>
            <person name="Deng Z."/>
        </authorList>
    </citation>
    <scope>NUCLEOTIDE SEQUENCE [LARGE SCALE GENOMIC DNA]</scope>
    <source>
        <strain evidence="8">ATCC 35852 / DSM 46488 / JCM 4925 / NBRC 14057 / NRRL 8057</strain>
    </source>
</reference>
<sequence>MGGEAVSDPAGAAVWGLVRSAQSEHPGRFVLLDGEARPDALACGEGQVAVRGGVVWVPRLSRVVVSSSAGGVWPGSGSVLVTGASGVLGGLVAWHLVVAHGVRELVLVSRGGVASGLVGELSGLGARVVSVACDVADREQVRELFAEWPGERPLSAVVHAAGVLDDGVVADLTPERLEAVLRPKVDAAWYLHEFTRDLSAFVVFSSVAGVLGGPGQANYAAGNAFLDALASSRRAEGLPAVSLAWGLWEAGGGMGAGLDEAARARMARGGVGALTAEEGLRLLDAAVRADEAHLVPARLDLDRLRGGAPGTVPALLSGPPRRTAPAPAPAADGGTLRDRLAALTPEAATAELSVLVRREAAAVLGYPGPEAVEGDRPFTELGFDSLTAVEFRNRVDTATGLRLPASLTFDHPTPAALTEHLAAELAGTGDKDTEVLRVFAELDRLEGRLTGLAADETVGGRLAARLREVAARLPGGGTYVPATGPDDAPAGAPDDVWDQLGGAGDDEVFAFIDRQLGDA</sequence>